<feature type="transmembrane region" description="Helical" evidence="5">
    <location>
        <begin position="216"/>
        <end position="240"/>
    </location>
</feature>
<feature type="domain" description="Major facilitator superfamily (MFS) profile" evidence="6">
    <location>
        <begin position="10"/>
        <end position="399"/>
    </location>
</feature>
<feature type="transmembrane region" description="Helical" evidence="5">
    <location>
        <begin position="282"/>
        <end position="300"/>
    </location>
</feature>
<dbReference type="PANTHER" id="PTHR23508">
    <property type="entry name" value="CARBOXYLIC ACID TRANSPORTER PROTEIN HOMOLOG"/>
    <property type="match status" value="1"/>
</dbReference>
<keyword evidence="3 5" id="KW-1133">Transmembrane helix</keyword>
<dbReference type="PANTHER" id="PTHR23508:SF10">
    <property type="entry name" value="CARBOXYLIC ACID TRANSPORTER PROTEIN HOMOLOG"/>
    <property type="match status" value="1"/>
</dbReference>
<dbReference type="InterPro" id="IPR011701">
    <property type="entry name" value="MFS"/>
</dbReference>
<dbReference type="AlphaFoldDB" id="A0A3N9TLD2"/>
<protein>
    <submittedName>
        <fullName evidence="7">MFS transporter</fullName>
    </submittedName>
</protein>
<dbReference type="InterPro" id="IPR036259">
    <property type="entry name" value="MFS_trans_sf"/>
</dbReference>
<dbReference type="OrthoDB" id="6057322at2"/>
<evidence type="ECO:0000313" key="7">
    <source>
        <dbReference type="EMBL" id="RQW64683.1"/>
    </source>
</evidence>
<keyword evidence="4 5" id="KW-0472">Membrane</keyword>
<feature type="transmembrane region" description="Helical" evidence="5">
    <location>
        <begin position="132"/>
        <end position="154"/>
    </location>
</feature>
<evidence type="ECO:0000313" key="8">
    <source>
        <dbReference type="Proteomes" id="UP000281112"/>
    </source>
</evidence>
<proteinExistence type="predicted"/>
<sequence>MKKMTTEWKLVLLLAILFGIIGLDRFAVVYLFPVIVPELGINNTQAGAIASILAFTYAISTWLLGSYSDRHGRKGVLIFSTIFFSVMTWLTGIAKSFPSMLAIRALLGIGEGGVFSTSVATISENVKPEKKGLMMGVHQAFFPLLGIGLGPIIATQLNEVMPWEAVFFVVGIPGILLAYGLHRVMKNKSIVQSSSKKATTEAEKVSAFTVLKVRNVWVATLMSCCFQSGLYVFSTFVALYLTQVVHLELSDVGFIISGWGFGGALGMIIMPSLSDRLGRKPVVFVCSAVYGALMFLFAFSTDLSQIQMFSLLAFAGIFGFGLAPIYLAIIPAESVPPKQAGSAVGIPTGVGEMAGGVMMPIVAGGLADVFGLHVTMEIVGGAFTLIAVLSLLFIETAPVKIQQHKVSTPAATNS</sequence>
<dbReference type="PROSITE" id="PS50850">
    <property type="entry name" value="MFS"/>
    <property type="match status" value="1"/>
</dbReference>
<dbReference type="RefSeq" id="WP_124935332.1">
    <property type="nucleotide sequence ID" value="NZ_RJVQ01000001.1"/>
</dbReference>
<feature type="transmembrane region" description="Helical" evidence="5">
    <location>
        <begin position="76"/>
        <end position="94"/>
    </location>
</feature>
<feature type="transmembrane region" description="Helical" evidence="5">
    <location>
        <begin position="306"/>
        <end position="329"/>
    </location>
</feature>
<evidence type="ECO:0000256" key="1">
    <source>
        <dbReference type="ARBA" id="ARBA00004141"/>
    </source>
</evidence>
<feature type="transmembrane region" description="Helical" evidence="5">
    <location>
        <begin position="12"/>
        <end position="32"/>
    </location>
</feature>
<accession>A0A3N9TLD2</accession>
<dbReference type="Pfam" id="PF07690">
    <property type="entry name" value="MFS_1"/>
    <property type="match status" value="1"/>
</dbReference>
<evidence type="ECO:0000259" key="6">
    <source>
        <dbReference type="PROSITE" id="PS50850"/>
    </source>
</evidence>
<feature type="transmembrane region" description="Helical" evidence="5">
    <location>
        <begin position="44"/>
        <end position="64"/>
    </location>
</feature>
<evidence type="ECO:0000256" key="4">
    <source>
        <dbReference type="ARBA" id="ARBA00023136"/>
    </source>
</evidence>
<comment type="subcellular location">
    <subcellularLocation>
        <location evidence="1">Membrane</location>
        <topology evidence="1">Multi-pass membrane protein</topology>
    </subcellularLocation>
</comment>
<keyword evidence="8" id="KW-1185">Reference proteome</keyword>
<evidence type="ECO:0000256" key="5">
    <source>
        <dbReference type="SAM" id="Phobius"/>
    </source>
</evidence>
<feature type="transmembrane region" description="Helical" evidence="5">
    <location>
        <begin position="160"/>
        <end position="181"/>
    </location>
</feature>
<dbReference type="Gene3D" id="1.20.1250.20">
    <property type="entry name" value="MFS general substrate transporter like domains"/>
    <property type="match status" value="2"/>
</dbReference>
<dbReference type="InterPro" id="IPR020846">
    <property type="entry name" value="MFS_dom"/>
</dbReference>
<organism evidence="7 8">
    <name type="scientific">Vibrio viridaestus</name>
    <dbReference type="NCBI Taxonomy" id="2487322"/>
    <lineage>
        <taxon>Bacteria</taxon>
        <taxon>Pseudomonadati</taxon>
        <taxon>Pseudomonadota</taxon>
        <taxon>Gammaproteobacteria</taxon>
        <taxon>Vibrionales</taxon>
        <taxon>Vibrionaceae</taxon>
        <taxon>Vibrio</taxon>
    </lineage>
</organism>
<dbReference type="EMBL" id="RJVQ01000001">
    <property type="protein sequence ID" value="RQW64683.1"/>
    <property type="molecule type" value="Genomic_DNA"/>
</dbReference>
<feature type="transmembrane region" description="Helical" evidence="5">
    <location>
        <begin position="341"/>
        <end position="363"/>
    </location>
</feature>
<feature type="transmembrane region" description="Helical" evidence="5">
    <location>
        <begin position="252"/>
        <end position="270"/>
    </location>
</feature>
<feature type="transmembrane region" description="Helical" evidence="5">
    <location>
        <begin position="100"/>
        <end position="120"/>
    </location>
</feature>
<dbReference type="GO" id="GO:0046943">
    <property type="term" value="F:carboxylic acid transmembrane transporter activity"/>
    <property type="evidence" value="ECO:0007669"/>
    <property type="project" value="TreeGrafter"/>
</dbReference>
<dbReference type="SUPFAM" id="SSF103473">
    <property type="entry name" value="MFS general substrate transporter"/>
    <property type="match status" value="1"/>
</dbReference>
<dbReference type="GO" id="GO:0005886">
    <property type="term" value="C:plasma membrane"/>
    <property type="evidence" value="ECO:0007669"/>
    <property type="project" value="TreeGrafter"/>
</dbReference>
<comment type="caution">
    <text evidence="7">The sequence shown here is derived from an EMBL/GenBank/DDBJ whole genome shotgun (WGS) entry which is preliminary data.</text>
</comment>
<reference evidence="7 8" key="1">
    <citation type="submission" date="2018-11" db="EMBL/GenBank/DDBJ databases">
        <title>Vibrio LJC006 sp. nov., isolated from seawater during the bloom of the enteromorpha.</title>
        <authorList>
            <person name="Liang J."/>
        </authorList>
    </citation>
    <scope>NUCLEOTIDE SEQUENCE [LARGE SCALE GENOMIC DNA]</scope>
    <source>
        <strain evidence="7 8">LJC006</strain>
    </source>
</reference>
<evidence type="ECO:0000256" key="2">
    <source>
        <dbReference type="ARBA" id="ARBA00022692"/>
    </source>
</evidence>
<gene>
    <name evidence="7" type="ORF">EES38_01135</name>
</gene>
<name>A0A3N9TLD2_9VIBR</name>
<feature type="transmembrane region" description="Helical" evidence="5">
    <location>
        <begin position="369"/>
        <end position="394"/>
    </location>
</feature>
<evidence type="ECO:0000256" key="3">
    <source>
        <dbReference type="ARBA" id="ARBA00022989"/>
    </source>
</evidence>
<keyword evidence="2 5" id="KW-0812">Transmembrane</keyword>
<dbReference type="Proteomes" id="UP000281112">
    <property type="component" value="Unassembled WGS sequence"/>
</dbReference>